<reference evidence="2 3" key="1">
    <citation type="submission" date="2016-06" db="EMBL/GenBank/DDBJ databases">
        <authorList>
            <person name="Kjaerup R.B."/>
            <person name="Dalgaard T.S."/>
            <person name="Juul-Madsen H.R."/>
        </authorList>
    </citation>
    <scope>NUCLEOTIDE SEQUENCE [LARGE SCALE GENOMIC DNA]</scope>
    <source>
        <strain evidence="2 3">DSM 43904</strain>
    </source>
</reference>
<dbReference type="Proteomes" id="UP000198217">
    <property type="component" value="Chromosome I"/>
</dbReference>
<dbReference type="AlphaFoldDB" id="A0A1C5I5G8"/>
<organism evidence="2 3">
    <name type="scientific">Micromonospora echinaurantiaca</name>
    <dbReference type="NCBI Taxonomy" id="47857"/>
    <lineage>
        <taxon>Bacteria</taxon>
        <taxon>Bacillati</taxon>
        <taxon>Actinomycetota</taxon>
        <taxon>Actinomycetes</taxon>
        <taxon>Micromonosporales</taxon>
        <taxon>Micromonosporaceae</taxon>
        <taxon>Micromonospora</taxon>
    </lineage>
</organism>
<dbReference type="RefSeq" id="WP_088994225.1">
    <property type="nucleotide sequence ID" value="NZ_JBFAQF010000019.1"/>
</dbReference>
<keyword evidence="1" id="KW-0732">Signal</keyword>
<feature type="signal peptide" evidence="1">
    <location>
        <begin position="1"/>
        <end position="23"/>
    </location>
</feature>
<dbReference type="EMBL" id="LT607750">
    <property type="protein sequence ID" value="SCG53560.1"/>
    <property type="molecule type" value="Genomic_DNA"/>
</dbReference>
<evidence type="ECO:0000256" key="1">
    <source>
        <dbReference type="SAM" id="SignalP"/>
    </source>
</evidence>
<feature type="chain" id="PRO_5039449469" evidence="1">
    <location>
        <begin position="24"/>
        <end position="104"/>
    </location>
</feature>
<proteinExistence type="predicted"/>
<sequence length="104" mass="10819">MSNFSMRRALSVLTIAAATTATSVLGLGSAAEAKVVCSAGTWGGNHGWGDCTENSVPGPRKWQLKTACSWGSTASSGIITGPGHVDTTCPWPQSASYSYIVYYN</sequence>
<dbReference type="InterPro" id="IPR006311">
    <property type="entry name" value="TAT_signal"/>
</dbReference>
<evidence type="ECO:0000313" key="2">
    <source>
        <dbReference type="EMBL" id="SCG53560.1"/>
    </source>
</evidence>
<protein>
    <submittedName>
        <fullName evidence="2">Uncharacterized protein</fullName>
    </submittedName>
</protein>
<gene>
    <name evidence="2" type="ORF">GA0070609_2841</name>
</gene>
<accession>A0A1C5I5G8</accession>
<name>A0A1C5I5G8_9ACTN</name>
<keyword evidence="3" id="KW-1185">Reference proteome</keyword>
<dbReference type="PROSITE" id="PS51318">
    <property type="entry name" value="TAT"/>
    <property type="match status" value="1"/>
</dbReference>
<evidence type="ECO:0000313" key="3">
    <source>
        <dbReference type="Proteomes" id="UP000198217"/>
    </source>
</evidence>